<keyword evidence="3" id="KW-1185">Reference proteome</keyword>
<evidence type="ECO:0000256" key="1">
    <source>
        <dbReference type="SAM" id="Phobius"/>
    </source>
</evidence>
<dbReference type="RefSeq" id="WP_217790520.1">
    <property type="nucleotide sequence ID" value="NZ_JAHSPG010000003.1"/>
</dbReference>
<dbReference type="AlphaFoldDB" id="A0A9E2W3K5"/>
<dbReference type="Proteomes" id="UP000812270">
    <property type="component" value="Unassembled WGS sequence"/>
</dbReference>
<feature type="transmembrane region" description="Helical" evidence="1">
    <location>
        <begin position="133"/>
        <end position="152"/>
    </location>
</feature>
<proteinExistence type="predicted"/>
<accession>A0A9E2W3K5</accession>
<keyword evidence="1" id="KW-0812">Transmembrane</keyword>
<evidence type="ECO:0000313" key="2">
    <source>
        <dbReference type="EMBL" id="MBV4356884.1"/>
    </source>
</evidence>
<keyword evidence="1" id="KW-0472">Membrane</keyword>
<protein>
    <submittedName>
        <fullName evidence="2">Uncharacterized protein</fullName>
    </submittedName>
</protein>
<sequence length="198" mass="23030">MEDTFGHRKIFAAVVFCLSLLWVVYSIFFSSGITALSEGTFVTTQEPVFHKPTTKGTFYSIAFQFIKPFGKQYSMEGRVLKYTDYKSVLNDIKAFDTLRIKISNDEIYQLTAKGKNYVNLAAVLKEEMQNYRFFIFFRIMICIAILPSLFFKKRPTFWHSGFEFEFRFSYLFLAIMAIGIGTYIYINGDSFLTGFQPD</sequence>
<comment type="caution">
    <text evidence="2">The sequence shown here is derived from an EMBL/GenBank/DDBJ whole genome shotgun (WGS) entry which is preliminary data.</text>
</comment>
<name>A0A9E2W3K5_9BACT</name>
<gene>
    <name evidence="2" type="ORF">KTO63_07005</name>
</gene>
<reference evidence="2" key="1">
    <citation type="submission" date="2021-06" db="EMBL/GenBank/DDBJ databases">
        <authorList>
            <person name="Huq M.A."/>
        </authorList>
    </citation>
    <scope>NUCLEOTIDE SEQUENCE</scope>
    <source>
        <strain evidence="2">MAH-26</strain>
    </source>
</reference>
<feature type="transmembrane region" description="Helical" evidence="1">
    <location>
        <begin position="12"/>
        <end position="33"/>
    </location>
</feature>
<feature type="transmembrane region" description="Helical" evidence="1">
    <location>
        <begin position="164"/>
        <end position="186"/>
    </location>
</feature>
<organism evidence="2 3">
    <name type="scientific">Pinibacter aurantiacus</name>
    <dbReference type="NCBI Taxonomy" id="2851599"/>
    <lineage>
        <taxon>Bacteria</taxon>
        <taxon>Pseudomonadati</taxon>
        <taxon>Bacteroidota</taxon>
        <taxon>Chitinophagia</taxon>
        <taxon>Chitinophagales</taxon>
        <taxon>Chitinophagaceae</taxon>
        <taxon>Pinibacter</taxon>
    </lineage>
</organism>
<evidence type="ECO:0000313" key="3">
    <source>
        <dbReference type="Proteomes" id="UP000812270"/>
    </source>
</evidence>
<dbReference type="EMBL" id="JAHSPG010000003">
    <property type="protein sequence ID" value="MBV4356884.1"/>
    <property type="molecule type" value="Genomic_DNA"/>
</dbReference>
<keyword evidence="1" id="KW-1133">Transmembrane helix</keyword>